<reference evidence="1 2" key="1">
    <citation type="journal article" date="2009" name="Stand. Genomic Sci.">
        <title>Complete genome sequence of Pirellula staleyi type strain (ATCC 27377).</title>
        <authorList>
            <person name="Clum A."/>
            <person name="Tindall B.J."/>
            <person name="Sikorski J."/>
            <person name="Ivanova N."/>
            <person name="Mavrommatis K."/>
            <person name="Lucas S."/>
            <person name="Glavina del Rio T."/>
            <person name="Nolan M."/>
            <person name="Chen F."/>
            <person name="Tice H."/>
            <person name="Pitluck S."/>
            <person name="Cheng J.F."/>
            <person name="Chertkov O."/>
            <person name="Brettin T."/>
            <person name="Han C."/>
            <person name="Detter J.C."/>
            <person name="Kuske C."/>
            <person name="Bruce D."/>
            <person name="Goodwin L."/>
            <person name="Ovchinikova G."/>
            <person name="Pati A."/>
            <person name="Mikhailova N."/>
            <person name="Chen A."/>
            <person name="Palaniappan K."/>
            <person name="Land M."/>
            <person name="Hauser L."/>
            <person name="Chang Y.J."/>
            <person name="Jeffries C.D."/>
            <person name="Chain P."/>
            <person name="Rohde M."/>
            <person name="Goker M."/>
            <person name="Bristow J."/>
            <person name="Eisen J.A."/>
            <person name="Markowitz V."/>
            <person name="Hugenholtz P."/>
            <person name="Kyrpides N.C."/>
            <person name="Klenk H.P."/>
            <person name="Lapidus A."/>
        </authorList>
    </citation>
    <scope>NUCLEOTIDE SEQUENCE [LARGE SCALE GENOMIC DNA]</scope>
    <source>
        <strain evidence="2">ATCC 27377 / DSM 6068 / ICPB 4128</strain>
    </source>
</reference>
<dbReference type="HOGENOM" id="CLU_2370395_0_0_0"/>
<dbReference type="AlphaFoldDB" id="D2R007"/>
<dbReference type="Proteomes" id="UP000001887">
    <property type="component" value="Chromosome"/>
</dbReference>
<sequence>MVLLVDAVDALQFVCYRSQETVGGKRTIKPNRIPTFPLARSGTHQVIGDTIATTHVLSATEPAPNMLTERWSTGFRSVLAYILAINSFPFVSLIL</sequence>
<dbReference type="KEGG" id="psl:Psta_3717"/>
<evidence type="ECO:0000313" key="2">
    <source>
        <dbReference type="Proteomes" id="UP000001887"/>
    </source>
</evidence>
<accession>D2R007</accession>
<keyword evidence="2" id="KW-1185">Reference proteome</keyword>
<name>D2R007_PIRSD</name>
<organism evidence="1 2">
    <name type="scientific">Pirellula staleyi (strain ATCC 27377 / DSM 6068 / ICPB 4128)</name>
    <name type="common">Pirella staleyi</name>
    <dbReference type="NCBI Taxonomy" id="530564"/>
    <lineage>
        <taxon>Bacteria</taxon>
        <taxon>Pseudomonadati</taxon>
        <taxon>Planctomycetota</taxon>
        <taxon>Planctomycetia</taxon>
        <taxon>Pirellulales</taxon>
        <taxon>Pirellulaceae</taxon>
        <taxon>Pirellula</taxon>
    </lineage>
</organism>
<evidence type="ECO:0000313" key="1">
    <source>
        <dbReference type="EMBL" id="ADB18372.1"/>
    </source>
</evidence>
<protein>
    <submittedName>
        <fullName evidence="1">Uncharacterized protein</fullName>
    </submittedName>
</protein>
<proteinExistence type="predicted"/>
<gene>
    <name evidence="1" type="ordered locus">Psta_3717</name>
</gene>
<dbReference type="EMBL" id="CP001848">
    <property type="protein sequence ID" value="ADB18372.1"/>
    <property type="molecule type" value="Genomic_DNA"/>
</dbReference>